<keyword evidence="7" id="KW-1185">Reference proteome</keyword>
<dbReference type="NCBIfam" id="TIGR01646">
    <property type="entry name" value="vgr_GE"/>
    <property type="match status" value="1"/>
</dbReference>
<reference evidence="6 7" key="1">
    <citation type="submission" date="2020-08" db="EMBL/GenBank/DDBJ databases">
        <title>Above-ground endophytic microbial communities from plants in different locations in the United States.</title>
        <authorList>
            <person name="Frank C."/>
        </authorList>
    </citation>
    <scope>NUCLEOTIDE SEQUENCE [LARGE SCALE GENOMIC DNA]</scope>
    <source>
        <strain evidence="6 7">WP4_2_2</strain>
    </source>
</reference>
<dbReference type="AlphaFoldDB" id="A0A7W9U4N2"/>
<dbReference type="Pfam" id="PF10106">
    <property type="entry name" value="DUF2345"/>
    <property type="match status" value="1"/>
</dbReference>
<feature type="domain" description="DUF2345" evidence="4">
    <location>
        <begin position="676"/>
        <end position="823"/>
    </location>
</feature>
<proteinExistence type="inferred from homology"/>
<dbReference type="Gene3D" id="2.40.50.230">
    <property type="entry name" value="Gp5 N-terminal domain"/>
    <property type="match status" value="1"/>
</dbReference>
<evidence type="ECO:0000313" key="7">
    <source>
        <dbReference type="Proteomes" id="UP000571554"/>
    </source>
</evidence>
<comment type="caution">
    <text evidence="6">The sequence shown here is derived from an EMBL/GenBank/DDBJ whole genome shotgun (WGS) entry which is preliminary data.</text>
</comment>
<accession>A0A7W9U4N2</accession>
<dbReference type="InterPro" id="IPR018769">
    <property type="entry name" value="VgrG2_DUF2345"/>
</dbReference>
<feature type="domain" description="Gp5/Type VI secretion system Vgr protein OB-fold" evidence="3">
    <location>
        <begin position="463"/>
        <end position="510"/>
    </location>
</feature>
<evidence type="ECO:0000259" key="3">
    <source>
        <dbReference type="Pfam" id="PF04717"/>
    </source>
</evidence>
<dbReference type="Gene3D" id="4.10.220.110">
    <property type="match status" value="1"/>
</dbReference>
<dbReference type="SUPFAM" id="SSF69255">
    <property type="entry name" value="gp5 N-terminal domain-like"/>
    <property type="match status" value="1"/>
</dbReference>
<dbReference type="NCBIfam" id="TIGR03361">
    <property type="entry name" value="VI_Rhs_Vgr"/>
    <property type="match status" value="1"/>
</dbReference>
<protein>
    <submittedName>
        <fullName evidence="6">Type VI secretion system secreted protein VgrG</fullName>
    </submittedName>
</protein>
<evidence type="ECO:0000256" key="1">
    <source>
        <dbReference type="ARBA" id="ARBA00005558"/>
    </source>
</evidence>
<name>A0A7W9U4N2_9BURK</name>
<dbReference type="InterPro" id="IPR006531">
    <property type="entry name" value="Gp5/Vgr_OB"/>
</dbReference>
<dbReference type="InterPro" id="IPR037026">
    <property type="entry name" value="Vgr_OB-fold_dom_sf"/>
</dbReference>
<comment type="similarity">
    <text evidence="1">Belongs to the VgrG protein family.</text>
</comment>
<dbReference type="SUPFAM" id="SSF69349">
    <property type="entry name" value="Phage fibre proteins"/>
    <property type="match status" value="1"/>
</dbReference>
<dbReference type="Proteomes" id="UP000571554">
    <property type="component" value="Unassembled WGS sequence"/>
</dbReference>
<feature type="domain" description="Putative type VI secretion system Rhs element associated Vgr" evidence="5">
    <location>
        <begin position="539"/>
        <end position="638"/>
    </location>
</feature>
<organism evidence="6 7">
    <name type="scientific">Paraburkholderia bannensis</name>
    <dbReference type="NCBI Taxonomy" id="765414"/>
    <lineage>
        <taxon>Bacteria</taxon>
        <taxon>Pseudomonadati</taxon>
        <taxon>Pseudomonadota</taxon>
        <taxon>Betaproteobacteria</taxon>
        <taxon>Burkholderiales</taxon>
        <taxon>Burkholderiaceae</taxon>
        <taxon>Paraburkholderia</taxon>
    </lineage>
</organism>
<feature type="region of interest" description="Disordered" evidence="2">
    <location>
        <begin position="917"/>
        <end position="953"/>
    </location>
</feature>
<dbReference type="InterPro" id="IPR006533">
    <property type="entry name" value="T6SS_Vgr_RhsGE"/>
</dbReference>
<dbReference type="SUPFAM" id="SSF69279">
    <property type="entry name" value="Phage tail proteins"/>
    <property type="match status" value="2"/>
</dbReference>
<feature type="compositionally biased region" description="Basic and acidic residues" evidence="2">
    <location>
        <begin position="934"/>
        <end position="948"/>
    </location>
</feature>
<evidence type="ECO:0000259" key="5">
    <source>
        <dbReference type="Pfam" id="PF13296"/>
    </source>
</evidence>
<dbReference type="EMBL" id="JACHBW010000020">
    <property type="protein sequence ID" value="MBB6105820.1"/>
    <property type="molecule type" value="Genomic_DNA"/>
</dbReference>
<dbReference type="InterPro" id="IPR017847">
    <property type="entry name" value="T6SS_RhsGE_Vgr_subset"/>
</dbReference>
<evidence type="ECO:0000256" key="2">
    <source>
        <dbReference type="SAM" id="MobiDB-lite"/>
    </source>
</evidence>
<gene>
    <name evidence="6" type="ORF">F4827_005690</name>
</gene>
<dbReference type="InterPro" id="IPR028244">
    <property type="entry name" value="T6SS_Rhs_Vgr_dom"/>
</dbReference>
<dbReference type="RefSeq" id="WP_183729467.1">
    <property type="nucleotide sequence ID" value="NZ_JACHBW010000020.1"/>
</dbReference>
<dbReference type="Pfam" id="PF13296">
    <property type="entry name" value="T6SS_Vgr"/>
    <property type="match status" value="1"/>
</dbReference>
<dbReference type="Pfam" id="PF05954">
    <property type="entry name" value="Phage_GPD"/>
    <property type="match status" value="1"/>
</dbReference>
<evidence type="ECO:0000259" key="4">
    <source>
        <dbReference type="Pfam" id="PF10106"/>
    </source>
</evidence>
<dbReference type="Gene3D" id="2.30.110.50">
    <property type="match status" value="1"/>
</dbReference>
<dbReference type="Gene3D" id="3.55.50.10">
    <property type="entry name" value="Baseplate protein-like domains"/>
    <property type="match status" value="1"/>
</dbReference>
<dbReference type="Pfam" id="PF04717">
    <property type="entry name" value="Phage_base_V"/>
    <property type="match status" value="1"/>
</dbReference>
<sequence>MTDGQWQMLDMRGPALPERKTLASYGRERDEAVLTPRRIVGREGIGQLFEYRVEASARASIAPGFFDEDERTKIDLDRIAGSPIWLTIDLERPDKVIVKHGSRSIITSSTGAGTRHINGIVESARVLSNDGLQIVYEFVVRPSFWLAALKQDSRFFSGSIAQIMKDVIRRYGQIEWRVDTSRYPQRDYIRQAWETDWHFFLRLCEEWGFIVWFEHREREHILVIADNAAAYRKHERAYETLRYHSGGGHIDEEHITGLTLASTLTPGVVTVQDHSYIQPHLNRYSGPFRAQYRDPRNTANAEQEVFTRADFALPKTRHDAPYDESEWSETAREFARIKLEAMRAQGLCAQAKGALRGIEAGKTLTVTHHPHQAANGEYLVTGCEMDICATGTTSSSTREYAVTTSFEMRPLREPYRMPQITPRPTIGGFEYAVIVGPENAEMFVDEYNRALVQFDWDRTGQYDGKSAIWIRLATQWQGNGMGTVTHARCGDQVLVGYVHADPDRPVIVGFAVDENNRPPWKMPVNHALSGMVSKSLGPGTQTNYLALDDTQGQMQAQLASDHGKSSLSLGYITRIDGNVGRQDARGEGFELRTDQHGGIRAALGLLLTTWGRKLAAGKVKEMGETIGQLTAARELHASCVAQAQRHDAIQAHANQSELLSAIKDNNTKLKGALADGQNGFPEFEQPDIALSSAANLHTASAGDTHLASERHSALTARGHVSIAAGKSFFASVREILAFYAQKAVTIITPGPVHLQSRNASMTQLAEGDLSITSTNGIVRIAGKNGVDILCDGTLLRLRPEGLTGYTGGDFLVHAANHATSDPQPMPVDDPVSPDKPGKFAAHHVLVEEGGGFAVANQPFRQTLDGHVSTGVTNEMGEFPLVTSNATAFGVIELLSQSAPGDVIGRIQTAVFEDTAATAASSVNPPSMPKRRTKIGGEEVRTPDTESTSHGRKPTYITCDPLNFGLRSYRFLNGTKQEDVSPATDRRMNIEYPVAKAYTESIRANLKAIDWVDLATRSTDEMRKIIVPAIKIPICTALGAGVFGMPKSGNEWQAMPLIKFVDSNNFIEYGLKSSYAACFNSLNWTIAINKFEVDRVAKSDPPDGRKGALCGLANTIYHEARHCQQKFWMIALWSTYNADYEGLRNLENYYRATVHNEIYLLASGTQFPGDELVRVGVHRMLIFDYYWAIRNVPQSETEFRKDLASAEEQVCALLNITPEMARKRADMTIGYKSQLHEEDAYTCGDIVDRYWNHEDYFPNPGACRTEYQETIKVIGGNGSD</sequence>
<evidence type="ECO:0000313" key="6">
    <source>
        <dbReference type="EMBL" id="MBB6105820.1"/>
    </source>
</evidence>